<dbReference type="InterPro" id="IPR036291">
    <property type="entry name" value="NAD(P)-bd_dom_sf"/>
</dbReference>
<dbReference type="Proteomes" id="UP000800092">
    <property type="component" value="Unassembled WGS sequence"/>
</dbReference>
<keyword evidence="1" id="KW-0560">Oxidoreductase</keyword>
<evidence type="ECO:0000313" key="5">
    <source>
        <dbReference type="Proteomes" id="UP000800092"/>
    </source>
</evidence>
<comment type="similarity">
    <text evidence="2">Belongs to the NAD(P)-dependent epimerase/dehydratase family. Dihydroflavonol-4-reductase subfamily.</text>
</comment>
<sequence>ASWTAKIFLDHGFSVRGTTRMLDSAKQVQDVLRDYVDAGRLSIIEVKDITADDAFDQAIQGCYAVIHVASPISQYFTDPDPVIHTAKTATISILASAVKYAQTNPSSSLTSVVLTSSTAAIMSPKDGPHTFTEDDWNTHSPAQVAEHGKNTPGIQIYRASKVASERAFWDFRREHQEQITFTMTTINPTWVIGPPLVPPTSPDKINETVLSIYTVLSGQPIPAPLAGSSASFVDVRDVGRMHMLAVQRAKVADGQRYIACAGLGAEQAIADILNREYVGTDGSRSVWFKEKGRTMETGTPGKGYKPDYTWPNPAGVTIDGSKAVRDLGLEYIGYEKAVLDSARAFERYL</sequence>
<keyword evidence="5" id="KW-1185">Reference proteome</keyword>
<dbReference type="AlphaFoldDB" id="A0A6A6HPX5"/>
<accession>A0A6A6HPX5</accession>
<dbReference type="PANTHER" id="PTHR10366">
    <property type="entry name" value="NAD DEPENDENT EPIMERASE/DEHYDRATASE"/>
    <property type="match status" value="1"/>
</dbReference>
<name>A0A6A6HPX5_VIRVR</name>
<evidence type="ECO:0000259" key="3">
    <source>
        <dbReference type="Pfam" id="PF01370"/>
    </source>
</evidence>
<proteinExistence type="inferred from homology"/>
<dbReference type="SUPFAM" id="SSF51735">
    <property type="entry name" value="NAD(P)-binding Rossmann-fold domains"/>
    <property type="match status" value="1"/>
</dbReference>
<organism evidence="4 5">
    <name type="scientific">Viridothelium virens</name>
    <name type="common">Speckled blister lichen</name>
    <name type="synonym">Trypethelium virens</name>
    <dbReference type="NCBI Taxonomy" id="1048519"/>
    <lineage>
        <taxon>Eukaryota</taxon>
        <taxon>Fungi</taxon>
        <taxon>Dikarya</taxon>
        <taxon>Ascomycota</taxon>
        <taxon>Pezizomycotina</taxon>
        <taxon>Dothideomycetes</taxon>
        <taxon>Dothideomycetes incertae sedis</taxon>
        <taxon>Trypetheliales</taxon>
        <taxon>Trypetheliaceae</taxon>
        <taxon>Viridothelium</taxon>
    </lineage>
</organism>
<dbReference type="Pfam" id="PF01370">
    <property type="entry name" value="Epimerase"/>
    <property type="match status" value="1"/>
</dbReference>
<dbReference type="InterPro" id="IPR050425">
    <property type="entry name" value="NAD(P)_dehydrat-like"/>
</dbReference>
<dbReference type="OrthoDB" id="2735536at2759"/>
<dbReference type="EMBL" id="ML991771">
    <property type="protein sequence ID" value="KAF2239838.1"/>
    <property type="molecule type" value="Genomic_DNA"/>
</dbReference>
<dbReference type="InterPro" id="IPR001509">
    <property type="entry name" value="Epimerase_deHydtase"/>
</dbReference>
<gene>
    <name evidence="4" type="ORF">EV356DRAFT_438205</name>
</gene>
<feature type="non-terminal residue" evidence="4">
    <location>
        <position position="1"/>
    </location>
</feature>
<dbReference type="Gene3D" id="3.40.50.720">
    <property type="entry name" value="NAD(P)-binding Rossmann-like Domain"/>
    <property type="match status" value="1"/>
</dbReference>
<dbReference type="GO" id="GO:0016616">
    <property type="term" value="F:oxidoreductase activity, acting on the CH-OH group of donors, NAD or NADP as acceptor"/>
    <property type="evidence" value="ECO:0007669"/>
    <property type="project" value="TreeGrafter"/>
</dbReference>
<evidence type="ECO:0000256" key="1">
    <source>
        <dbReference type="ARBA" id="ARBA00023002"/>
    </source>
</evidence>
<reference evidence="4" key="1">
    <citation type="journal article" date="2020" name="Stud. Mycol.">
        <title>101 Dothideomycetes genomes: a test case for predicting lifestyles and emergence of pathogens.</title>
        <authorList>
            <person name="Haridas S."/>
            <person name="Albert R."/>
            <person name="Binder M."/>
            <person name="Bloem J."/>
            <person name="Labutti K."/>
            <person name="Salamov A."/>
            <person name="Andreopoulos B."/>
            <person name="Baker S."/>
            <person name="Barry K."/>
            <person name="Bills G."/>
            <person name="Bluhm B."/>
            <person name="Cannon C."/>
            <person name="Castanera R."/>
            <person name="Culley D."/>
            <person name="Daum C."/>
            <person name="Ezra D."/>
            <person name="Gonzalez J."/>
            <person name="Henrissat B."/>
            <person name="Kuo A."/>
            <person name="Liang C."/>
            <person name="Lipzen A."/>
            <person name="Lutzoni F."/>
            <person name="Magnuson J."/>
            <person name="Mondo S."/>
            <person name="Nolan M."/>
            <person name="Ohm R."/>
            <person name="Pangilinan J."/>
            <person name="Park H.-J."/>
            <person name="Ramirez L."/>
            <person name="Alfaro M."/>
            <person name="Sun H."/>
            <person name="Tritt A."/>
            <person name="Yoshinaga Y."/>
            <person name="Zwiers L.-H."/>
            <person name="Turgeon B."/>
            <person name="Goodwin S."/>
            <person name="Spatafora J."/>
            <person name="Crous P."/>
            <person name="Grigoriev I."/>
        </authorList>
    </citation>
    <scope>NUCLEOTIDE SEQUENCE</scope>
    <source>
        <strain evidence="4">Tuck. ex Michener</strain>
    </source>
</reference>
<protein>
    <submittedName>
        <fullName evidence="4">NAD(P)-binding protein</fullName>
    </submittedName>
</protein>
<evidence type="ECO:0000256" key="2">
    <source>
        <dbReference type="ARBA" id="ARBA00023445"/>
    </source>
</evidence>
<feature type="domain" description="NAD-dependent epimerase/dehydratase" evidence="3">
    <location>
        <begin position="5"/>
        <end position="256"/>
    </location>
</feature>
<dbReference type="PANTHER" id="PTHR10366:SF564">
    <property type="entry name" value="STEROL-4-ALPHA-CARBOXYLATE 3-DEHYDROGENASE, DECARBOXYLATING"/>
    <property type="match status" value="1"/>
</dbReference>
<evidence type="ECO:0000313" key="4">
    <source>
        <dbReference type="EMBL" id="KAF2239838.1"/>
    </source>
</evidence>